<dbReference type="GO" id="GO:0005975">
    <property type="term" value="P:carbohydrate metabolic process"/>
    <property type="evidence" value="ECO:0007669"/>
    <property type="project" value="InterPro"/>
</dbReference>
<keyword evidence="2" id="KW-0732">Signal</keyword>
<evidence type="ECO:0000256" key="2">
    <source>
        <dbReference type="ARBA" id="ARBA00022729"/>
    </source>
</evidence>
<dbReference type="Gene3D" id="3.20.20.370">
    <property type="entry name" value="Glycoside hydrolase/deacetylase"/>
    <property type="match status" value="1"/>
</dbReference>
<dbReference type="SUPFAM" id="SSF88713">
    <property type="entry name" value="Glycoside hydrolase/deacetylase"/>
    <property type="match status" value="1"/>
</dbReference>
<dbReference type="CDD" id="cd10918">
    <property type="entry name" value="CE4_NodB_like_5s_6s"/>
    <property type="match status" value="1"/>
</dbReference>
<dbReference type="Proteomes" id="UP000595703">
    <property type="component" value="Chromosome"/>
</dbReference>
<sequence length="289" mass="30730">MTRPMTTARTSDLLAPAADVAAADVHARDLHAPDLHAPDVHAGRRAPWTLMYHSVGDRRAGDPYQVTVTPQRLAGQLRWLRRRGLTGVSMRELLAARAHGRAARLVGLTFDDGYADFLTEAVPLLRAHGHTATVFVLPGRLGGTNAWDPEGPRRPLLTADGIRAAHAAGMEIGSHGLLHRDLTTLDDAALDAELTGSRGLLADITGTVPAGFCHPYGAVDPRTALAARRAGYAYACAVDPGPVACGHALPRTYVGQADNSPRLHAKRLRHRLRRTGLAALPTLSQGGDA</sequence>
<dbReference type="InterPro" id="IPR002509">
    <property type="entry name" value="NODB_dom"/>
</dbReference>
<protein>
    <submittedName>
        <fullName evidence="4">Putative polysaccharide deacetylase</fullName>
    </submittedName>
</protein>
<dbReference type="Pfam" id="PF01522">
    <property type="entry name" value="Polysacc_deac_1"/>
    <property type="match status" value="1"/>
</dbReference>
<proteinExistence type="predicted"/>
<dbReference type="InterPro" id="IPR011330">
    <property type="entry name" value="Glyco_hydro/deAcase_b/a-brl"/>
</dbReference>
<dbReference type="GO" id="GO:0016810">
    <property type="term" value="F:hydrolase activity, acting on carbon-nitrogen (but not peptide) bonds"/>
    <property type="evidence" value="ECO:0007669"/>
    <property type="project" value="InterPro"/>
</dbReference>
<reference evidence="4 5" key="2">
    <citation type="journal article" date="2011" name="J. Antibiot.">
        <title>Furaquinocins I and J: novel polyketide isoprenoid hybrid compounds from Streptomyces reveromyceticus SN-593.</title>
        <authorList>
            <person name="Panthee S."/>
            <person name="Takahashi S."/>
            <person name="Takagi H."/>
            <person name="Nogawa T."/>
            <person name="Oowada E."/>
            <person name="Uramoto M."/>
            <person name="Osada H."/>
        </authorList>
    </citation>
    <scope>NUCLEOTIDE SEQUENCE [LARGE SCALE GENOMIC DNA]</scope>
    <source>
        <strain evidence="4 5">SN-593</strain>
    </source>
</reference>
<reference evidence="4 5" key="1">
    <citation type="journal article" date="2010" name="J. Bacteriol.">
        <title>Biochemical characterization of a novel indole prenyltransferase from Streptomyces sp. SN-593.</title>
        <authorList>
            <person name="Takahashi S."/>
            <person name="Takagi H."/>
            <person name="Toyoda A."/>
            <person name="Uramoto M."/>
            <person name="Nogawa T."/>
            <person name="Ueki M."/>
            <person name="Sakaki Y."/>
            <person name="Osada H."/>
        </authorList>
    </citation>
    <scope>NUCLEOTIDE SEQUENCE [LARGE SCALE GENOMIC DNA]</scope>
    <source>
        <strain evidence="4 5">SN-593</strain>
    </source>
</reference>
<evidence type="ECO:0000313" key="5">
    <source>
        <dbReference type="Proteomes" id="UP000595703"/>
    </source>
</evidence>
<comment type="subcellular location">
    <subcellularLocation>
        <location evidence="1">Secreted</location>
    </subcellularLocation>
</comment>
<organism evidence="4 5">
    <name type="scientific">Actinacidiphila reveromycinica</name>
    <dbReference type="NCBI Taxonomy" id="659352"/>
    <lineage>
        <taxon>Bacteria</taxon>
        <taxon>Bacillati</taxon>
        <taxon>Actinomycetota</taxon>
        <taxon>Actinomycetes</taxon>
        <taxon>Kitasatosporales</taxon>
        <taxon>Streptomycetaceae</taxon>
        <taxon>Actinacidiphila</taxon>
    </lineage>
</organism>
<dbReference type="PROSITE" id="PS51677">
    <property type="entry name" value="NODB"/>
    <property type="match status" value="1"/>
</dbReference>
<dbReference type="PANTHER" id="PTHR34216:SF3">
    <property type="entry name" value="POLY-BETA-1,6-N-ACETYL-D-GLUCOSAMINE N-DEACETYLASE"/>
    <property type="match status" value="1"/>
</dbReference>
<gene>
    <name evidence="4" type="ORF">RVR_4803</name>
</gene>
<name>A0A7U3VPF6_9ACTN</name>
<accession>A0A7U3VPF6</accession>
<dbReference type="PANTHER" id="PTHR34216">
    <property type="match status" value="1"/>
</dbReference>
<evidence type="ECO:0000259" key="3">
    <source>
        <dbReference type="PROSITE" id="PS51677"/>
    </source>
</evidence>
<evidence type="ECO:0000256" key="1">
    <source>
        <dbReference type="ARBA" id="ARBA00004613"/>
    </source>
</evidence>
<reference evidence="4 5" key="3">
    <citation type="journal article" date="2011" name="Nat. Chem. Biol.">
        <title>Reveromycin A biosynthesis uses RevG and RevJ for stereospecific spiroacetal formation.</title>
        <authorList>
            <person name="Takahashi S."/>
            <person name="Toyoda A."/>
            <person name="Sekiyama Y."/>
            <person name="Takagi H."/>
            <person name="Nogawa T."/>
            <person name="Uramoto M."/>
            <person name="Suzuki R."/>
            <person name="Koshino H."/>
            <person name="Kumano T."/>
            <person name="Panthee S."/>
            <person name="Dairi T."/>
            <person name="Ishikawa J."/>
            <person name="Ikeda H."/>
            <person name="Sakaki Y."/>
            <person name="Osada H."/>
        </authorList>
    </citation>
    <scope>NUCLEOTIDE SEQUENCE [LARGE SCALE GENOMIC DNA]</scope>
    <source>
        <strain evidence="4 5">SN-593</strain>
    </source>
</reference>
<evidence type="ECO:0000313" key="4">
    <source>
        <dbReference type="EMBL" id="BBA98569.1"/>
    </source>
</evidence>
<keyword evidence="5" id="KW-1185">Reference proteome</keyword>
<dbReference type="EMBL" id="AP018365">
    <property type="protein sequence ID" value="BBA98569.1"/>
    <property type="molecule type" value="Genomic_DNA"/>
</dbReference>
<dbReference type="KEGG" id="arev:RVR_4803"/>
<dbReference type="InterPro" id="IPR051398">
    <property type="entry name" value="Polysacch_Deacetylase"/>
</dbReference>
<dbReference type="GO" id="GO:0005576">
    <property type="term" value="C:extracellular region"/>
    <property type="evidence" value="ECO:0007669"/>
    <property type="project" value="UniProtKB-SubCell"/>
</dbReference>
<reference evidence="4 5" key="4">
    <citation type="journal article" date="2020" name="Sci. Rep.">
        <title>beta-carboline chemical signals induce reveromycin production through a LuxR family regulator in Streptomyces sp. SN-593.</title>
        <authorList>
            <person name="Panthee S."/>
            <person name="Kito N."/>
            <person name="Hayashi T."/>
            <person name="Shimizu T."/>
            <person name="Ishikawa J."/>
            <person name="Hamamoto H."/>
            <person name="Osada H."/>
            <person name="Takahashi S."/>
        </authorList>
    </citation>
    <scope>NUCLEOTIDE SEQUENCE [LARGE SCALE GENOMIC DNA]</scope>
    <source>
        <strain evidence="4 5">SN-593</strain>
    </source>
</reference>
<dbReference type="AlphaFoldDB" id="A0A7U3VPF6"/>
<feature type="domain" description="NodB homology" evidence="3">
    <location>
        <begin position="104"/>
        <end position="289"/>
    </location>
</feature>